<proteinExistence type="predicted"/>
<dbReference type="RefSeq" id="WP_054479917.1">
    <property type="nucleotide sequence ID" value="NZ_CAWMRL010000041.1"/>
</dbReference>
<evidence type="ECO:0000313" key="3">
    <source>
        <dbReference type="Proteomes" id="UP000037727"/>
    </source>
</evidence>
<evidence type="ECO:0000256" key="1">
    <source>
        <dbReference type="SAM" id="MobiDB-lite"/>
    </source>
</evidence>
<protein>
    <submittedName>
        <fullName evidence="2">Uncharacterized protein</fullName>
    </submittedName>
</protein>
<name>A0ABR5KAJ5_9GAMM</name>
<feature type="compositionally biased region" description="Basic and acidic residues" evidence="1">
    <location>
        <begin position="1"/>
        <end position="14"/>
    </location>
</feature>
<gene>
    <name evidence="2" type="ORF">AM629_14115</name>
</gene>
<feature type="region of interest" description="Disordered" evidence="1">
    <location>
        <begin position="1"/>
        <end position="37"/>
    </location>
</feature>
<dbReference type="Proteomes" id="UP000037727">
    <property type="component" value="Unassembled WGS sequence"/>
</dbReference>
<organism evidence="2 3">
    <name type="scientific">Photorhabdus heterorhabditis</name>
    <dbReference type="NCBI Taxonomy" id="880156"/>
    <lineage>
        <taxon>Bacteria</taxon>
        <taxon>Pseudomonadati</taxon>
        <taxon>Pseudomonadota</taxon>
        <taxon>Gammaproteobacteria</taxon>
        <taxon>Enterobacterales</taxon>
        <taxon>Morganellaceae</taxon>
        <taxon>Photorhabdus</taxon>
    </lineage>
</organism>
<evidence type="ECO:0000313" key="2">
    <source>
        <dbReference type="EMBL" id="KOY61419.1"/>
    </source>
</evidence>
<reference evidence="2 3" key="1">
    <citation type="submission" date="2015-09" db="EMBL/GenBank/DDBJ databases">
        <title>Draft genome sequence and assembly of Photorhabdus sp. VMG, a bacterial symbiont associated with Heterorhabditis zealandica.</title>
        <authorList>
            <person name="Naidoo S."/>
            <person name="Featherston J."/>
            <person name="Mothupi B."/>
            <person name="Gray V.M."/>
        </authorList>
    </citation>
    <scope>NUCLEOTIDE SEQUENCE [LARGE SCALE GENOMIC DNA]</scope>
    <source>
        <strain evidence="2 3">VMG</strain>
    </source>
</reference>
<sequence length="317" mass="36621">MIEHEYSKEEEQKRQQSKPNNATHDESNLPLELEKHSNARTSATAYSKWFTYENDMEVELTTERVREIFSNKQPKIIIAGDGHRSPPFQYAKNIPDVNSSFDSGTLQLYIEATDEQINKNNSEYIPKEFMAKPGLLTNRNRRAGIVGWENSELSNTMEKMRDLLDDSTRRKLTKEEISSFYELHETAIHHFFRPEFSQLRNEFFEIMAKVVSNNVFLKAGSDAESNKITKEMIDFIAVTWRDEYINPTLAEKIAKHAAEKENHTFIVSVGDAHLSINPMQEYLNKMRNNGEFQHQIIFTRAQSPILPDNAKGGNKNG</sequence>
<comment type="caution">
    <text evidence="2">The sequence shown here is derived from an EMBL/GenBank/DDBJ whole genome shotgun (WGS) entry which is preliminary data.</text>
</comment>
<keyword evidence="3" id="KW-1185">Reference proteome</keyword>
<feature type="compositionally biased region" description="Basic and acidic residues" evidence="1">
    <location>
        <begin position="23"/>
        <end position="37"/>
    </location>
</feature>
<dbReference type="EMBL" id="LJCS01000041">
    <property type="protein sequence ID" value="KOY61419.1"/>
    <property type="molecule type" value="Genomic_DNA"/>
</dbReference>
<accession>A0ABR5KAJ5</accession>